<gene>
    <name evidence="3" type="ORF">CYY_003214</name>
</gene>
<protein>
    <recommendedName>
        <fullName evidence="2">SCP domain-containing protein</fullName>
    </recommendedName>
</protein>
<feature type="signal peptide" evidence="1">
    <location>
        <begin position="1"/>
        <end position="22"/>
    </location>
</feature>
<evidence type="ECO:0000256" key="1">
    <source>
        <dbReference type="SAM" id="SignalP"/>
    </source>
</evidence>
<name>A0A8J4V1H7_9MYCE</name>
<dbReference type="InterPro" id="IPR014044">
    <property type="entry name" value="CAP_dom"/>
</dbReference>
<evidence type="ECO:0000259" key="2">
    <source>
        <dbReference type="Pfam" id="PF00188"/>
    </source>
</evidence>
<keyword evidence="4" id="KW-1185">Reference proteome</keyword>
<feature type="domain" description="SCP" evidence="2">
    <location>
        <begin position="71"/>
        <end position="179"/>
    </location>
</feature>
<dbReference type="OrthoDB" id="18777at2759"/>
<dbReference type="EMBL" id="AJWJ01000098">
    <property type="protein sequence ID" value="KAF2075478.1"/>
    <property type="molecule type" value="Genomic_DNA"/>
</dbReference>
<reference evidence="3" key="1">
    <citation type="submission" date="2020-01" db="EMBL/GenBank/DDBJ databases">
        <title>Development of genomics and gene disruption for Polysphondylium violaceum indicates a role for the polyketide synthase stlB in stalk morphogenesis.</title>
        <authorList>
            <person name="Narita B."/>
            <person name="Kawabe Y."/>
            <person name="Kin K."/>
            <person name="Saito T."/>
            <person name="Gibbs R."/>
            <person name="Kuspa A."/>
            <person name="Muzny D."/>
            <person name="Queller D."/>
            <person name="Richards S."/>
            <person name="Strassman J."/>
            <person name="Sucgang R."/>
            <person name="Worley K."/>
            <person name="Schaap P."/>
        </authorList>
    </citation>
    <scope>NUCLEOTIDE SEQUENCE</scope>
    <source>
        <strain evidence="3">QSvi11</strain>
    </source>
</reference>
<dbReference type="Proteomes" id="UP000695562">
    <property type="component" value="Unassembled WGS sequence"/>
</dbReference>
<dbReference type="PANTHER" id="PTHR31157">
    <property type="entry name" value="SCP DOMAIN-CONTAINING PROTEIN"/>
    <property type="match status" value="1"/>
</dbReference>
<feature type="chain" id="PRO_5035190230" description="SCP domain-containing protein" evidence="1">
    <location>
        <begin position="23"/>
        <end position="325"/>
    </location>
</feature>
<dbReference type="Gene3D" id="3.40.33.10">
    <property type="entry name" value="CAP"/>
    <property type="match status" value="1"/>
</dbReference>
<dbReference type="Pfam" id="PF00188">
    <property type="entry name" value="CAP"/>
    <property type="match status" value="1"/>
</dbReference>
<organism evidence="3 4">
    <name type="scientific">Polysphondylium violaceum</name>
    <dbReference type="NCBI Taxonomy" id="133409"/>
    <lineage>
        <taxon>Eukaryota</taxon>
        <taxon>Amoebozoa</taxon>
        <taxon>Evosea</taxon>
        <taxon>Eumycetozoa</taxon>
        <taxon>Dictyostelia</taxon>
        <taxon>Dictyosteliales</taxon>
        <taxon>Dictyosteliaceae</taxon>
        <taxon>Polysphondylium</taxon>
    </lineage>
</organism>
<evidence type="ECO:0000313" key="3">
    <source>
        <dbReference type="EMBL" id="KAF2075478.1"/>
    </source>
</evidence>
<comment type="caution">
    <text evidence="3">The sequence shown here is derived from an EMBL/GenBank/DDBJ whole genome shotgun (WGS) entry which is preliminary data.</text>
</comment>
<keyword evidence="1" id="KW-0732">Signal</keyword>
<dbReference type="InterPro" id="IPR035940">
    <property type="entry name" value="CAP_sf"/>
</dbReference>
<dbReference type="AlphaFoldDB" id="A0A8J4V1H7"/>
<proteinExistence type="predicted"/>
<accession>A0A8J4V1H7</accession>
<dbReference type="SUPFAM" id="SSF55797">
    <property type="entry name" value="PR-1-like"/>
    <property type="match status" value="1"/>
</dbReference>
<sequence length="325" mass="35835">MKSVFLLFTLLFVAAVYGYGEANSDGHPNWVERESHTLLNFVRINPSAYRQNFMPASRYKNVGNILLSGYKPTAPLYYNETFNKLALYHSDDMSKNKCFSHDSCDKTKIGERFAQFLGSCIPAWGENIAVGYSSGILQNNLLICEDGTTCISDGQSGVGHRNNIMSSSYVQVGVGFTNNYITQDFRASGCISDAPTSPIHAGSHTYNISGSQLTYITTFYNSQLTVNSAEIEFSNSRENLVLLYGTANQGAYIYQPTNGTQFSCEPYRFVFSTNNGTFTYPDTGSLITSNKDCTDTYTDHSPSSATTTTVSVALLCIMMIATLFF</sequence>
<dbReference type="PANTHER" id="PTHR31157:SF1">
    <property type="entry name" value="SCP DOMAIN-CONTAINING PROTEIN"/>
    <property type="match status" value="1"/>
</dbReference>
<evidence type="ECO:0000313" key="4">
    <source>
        <dbReference type="Proteomes" id="UP000695562"/>
    </source>
</evidence>
<dbReference type="CDD" id="cd05379">
    <property type="entry name" value="CAP_bacterial"/>
    <property type="match status" value="1"/>
</dbReference>